<evidence type="ECO:0000256" key="1">
    <source>
        <dbReference type="ARBA" id="ARBA00005417"/>
    </source>
</evidence>
<evidence type="ECO:0000313" key="4">
    <source>
        <dbReference type="EMBL" id="EJX02288.1"/>
    </source>
</evidence>
<dbReference type="PANTHER" id="PTHR43335:SF4">
    <property type="entry name" value="ABC TRANSPORTER, ATP-BINDING PROTEIN"/>
    <property type="match status" value="1"/>
</dbReference>
<reference evidence="4" key="1">
    <citation type="journal article" date="2012" name="PLoS ONE">
        <title>Gene sets for utilization of primary and secondary nutrition supplies in the distal gut of endangered iberian lynx.</title>
        <authorList>
            <person name="Alcaide M."/>
            <person name="Messina E."/>
            <person name="Richter M."/>
            <person name="Bargiela R."/>
            <person name="Peplies J."/>
            <person name="Huws S.A."/>
            <person name="Newbold C.J."/>
            <person name="Golyshin P.N."/>
            <person name="Simon M.A."/>
            <person name="Lopez G."/>
            <person name="Yakimov M.M."/>
            <person name="Ferrer M."/>
        </authorList>
    </citation>
    <scope>NUCLEOTIDE SEQUENCE</scope>
</reference>
<dbReference type="Gene3D" id="3.40.50.300">
    <property type="entry name" value="P-loop containing nucleotide triphosphate hydrolases"/>
    <property type="match status" value="1"/>
</dbReference>
<evidence type="ECO:0000256" key="2">
    <source>
        <dbReference type="ARBA" id="ARBA00022448"/>
    </source>
</evidence>
<dbReference type="GO" id="GO:0016887">
    <property type="term" value="F:ATP hydrolysis activity"/>
    <property type="evidence" value="ECO:0007669"/>
    <property type="project" value="InterPro"/>
</dbReference>
<proteinExistence type="inferred from homology"/>
<accession>J9GJR5</accession>
<feature type="domain" description="ABC transporter" evidence="3">
    <location>
        <begin position="13"/>
        <end position="102"/>
    </location>
</feature>
<dbReference type="AlphaFoldDB" id="J9GJR5"/>
<comment type="caution">
    <text evidence="4">The sequence shown here is derived from an EMBL/GenBank/DDBJ whole genome shotgun (WGS) entry which is preliminary data.</text>
</comment>
<dbReference type="SUPFAM" id="SSF52540">
    <property type="entry name" value="P-loop containing nucleoside triphosphate hydrolases"/>
    <property type="match status" value="1"/>
</dbReference>
<evidence type="ECO:0000259" key="3">
    <source>
        <dbReference type="Pfam" id="PF00005"/>
    </source>
</evidence>
<dbReference type="EMBL" id="AMCI01002608">
    <property type="protein sequence ID" value="EJX02288.1"/>
    <property type="molecule type" value="Genomic_DNA"/>
</dbReference>
<keyword evidence="2" id="KW-0813">Transport</keyword>
<organism evidence="4">
    <name type="scientific">gut metagenome</name>
    <dbReference type="NCBI Taxonomy" id="749906"/>
    <lineage>
        <taxon>unclassified sequences</taxon>
        <taxon>metagenomes</taxon>
        <taxon>organismal metagenomes</taxon>
    </lineage>
</organism>
<dbReference type="PANTHER" id="PTHR43335">
    <property type="entry name" value="ABC TRANSPORTER, ATP-BINDING PROTEIN"/>
    <property type="match status" value="1"/>
</dbReference>
<name>J9GJR5_9ZZZZ</name>
<comment type="similarity">
    <text evidence="1">Belongs to the ABC transporter superfamily.</text>
</comment>
<gene>
    <name evidence="4" type="ORF">EVA_09606</name>
</gene>
<dbReference type="InterPro" id="IPR027417">
    <property type="entry name" value="P-loop_NTPase"/>
</dbReference>
<dbReference type="GO" id="GO:0005524">
    <property type="term" value="F:ATP binding"/>
    <property type="evidence" value="ECO:0007669"/>
    <property type="project" value="InterPro"/>
</dbReference>
<sequence length="103" mass="11029">MESLGEMAQEKLVLIKTICGLIHPDQGKVIVDGKVIGKDVDFPESIGAIIEAPGFLPSVSAYRNLSYLASLRGRIGRDEIRAAISFVGLNPDDKKAVGKYSLG</sequence>
<dbReference type="Pfam" id="PF00005">
    <property type="entry name" value="ABC_tran"/>
    <property type="match status" value="1"/>
</dbReference>
<protein>
    <submittedName>
        <fullName evidence="4">ABC transporter-like protein</fullName>
    </submittedName>
</protein>
<dbReference type="InterPro" id="IPR003439">
    <property type="entry name" value="ABC_transporter-like_ATP-bd"/>
</dbReference>
<feature type="non-terminal residue" evidence="4">
    <location>
        <position position="103"/>
    </location>
</feature>